<evidence type="ECO:0000256" key="6">
    <source>
        <dbReference type="ARBA" id="ARBA00022840"/>
    </source>
</evidence>
<feature type="region of interest" description="Disordered" evidence="10">
    <location>
        <begin position="1"/>
        <end position="30"/>
    </location>
</feature>
<dbReference type="InterPro" id="IPR000719">
    <property type="entry name" value="Prot_kinase_dom"/>
</dbReference>
<keyword evidence="5 13" id="KW-0808">Transferase</keyword>
<dbReference type="PROSITE" id="PS00108">
    <property type="entry name" value="PROTEIN_KINASE_ST"/>
    <property type="match status" value="1"/>
</dbReference>
<dbReference type="AlphaFoldDB" id="A0A2G5IB44"/>
<evidence type="ECO:0000256" key="3">
    <source>
        <dbReference type="ARBA" id="ARBA00022527"/>
    </source>
</evidence>
<reference evidence="13 14" key="1">
    <citation type="submission" date="2015-10" db="EMBL/GenBank/DDBJ databases">
        <title>The cercosporin biosynthetic gene cluster was horizontally transferred to several fungal lineages and shown to be expanded in Cercospora beticola based on microsynteny with recipient genomes.</title>
        <authorList>
            <person name="De Jonge R."/>
            <person name="Ebert M.K."/>
            <person name="Suttle J.C."/>
            <person name="Jurick Ii W.M."/>
            <person name="Secor G.A."/>
            <person name="Thomma B.P."/>
            <person name="Van De Peer Y."/>
            <person name="Bolton M.D."/>
        </authorList>
    </citation>
    <scope>NUCLEOTIDE SEQUENCE [LARGE SCALE GENOMIC DNA]</scope>
    <source>
        <strain evidence="13 14">09-40</strain>
    </source>
</reference>
<comment type="catalytic activity">
    <reaction evidence="7">
        <text>L-threonyl-[protein] + ATP = O-phospho-L-threonyl-[protein] + ADP + H(+)</text>
        <dbReference type="Rhea" id="RHEA:46608"/>
        <dbReference type="Rhea" id="RHEA-COMP:11060"/>
        <dbReference type="Rhea" id="RHEA-COMP:11605"/>
        <dbReference type="ChEBI" id="CHEBI:15378"/>
        <dbReference type="ChEBI" id="CHEBI:30013"/>
        <dbReference type="ChEBI" id="CHEBI:30616"/>
        <dbReference type="ChEBI" id="CHEBI:61977"/>
        <dbReference type="ChEBI" id="CHEBI:456216"/>
        <dbReference type="EC" id="2.7.11.1"/>
    </reaction>
</comment>
<dbReference type="Proteomes" id="UP000230605">
    <property type="component" value="Chromosome 1"/>
</dbReference>
<dbReference type="PROSITE" id="PS50011">
    <property type="entry name" value="PROTEIN_KINASE_DOM"/>
    <property type="match status" value="1"/>
</dbReference>
<keyword evidence="6 9" id="KW-0067">ATP-binding</keyword>
<dbReference type="SUPFAM" id="SSF49879">
    <property type="entry name" value="SMAD/FHA domain"/>
    <property type="match status" value="2"/>
</dbReference>
<dbReference type="GO" id="GO:0005524">
    <property type="term" value="F:ATP binding"/>
    <property type="evidence" value="ECO:0007669"/>
    <property type="project" value="UniProtKB-UniRule"/>
</dbReference>
<dbReference type="InterPro" id="IPR008271">
    <property type="entry name" value="Ser/Thr_kinase_AS"/>
</dbReference>
<evidence type="ECO:0000256" key="8">
    <source>
        <dbReference type="ARBA" id="ARBA00048679"/>
    </source>
</evidence>
<evidence type="ECO:0000259" key="11">
    <source>
        <dbReference type="PROSITE" id="PS50006"/>
    </source>
</evidence>
<evidence type="ECO:0000313" key="14">
    <source>
        <dbReference type="Proteomes" id="UP000230605"/>
    </source>
</evidence>
<feature type="region of interest" description="Disordered" evidence="10">
    <location>
        <begin position="712"/>
        <end position="754"/>
    </location>
</feature>
<dbReference type="InterPro" id="IPR008984">
    <property type="entry name" value="SMAD_FHA_dom_sf"/>
</dbReference>
<feature type="compositionally biased region" description="Polar residues" evidence="10">
    <location>
        <begin position="874"/>
        <end position="889"/>
    </location>
</feature>
<feature type="domain" description="FHA" evidence="11">
    <location>
        <begin position="136"/>
        <end position="189"/>
    </location>
</feature>
<dbReference type="OrthoDB" id="504170at2759"/>
<dbReference type="InterPro" id="IPR000253">
    <property type="entry name" value="FHA_dom"/>
</dbReference>
<evidence type="ECO:0000256" key="1">
    <source>
        <dbReference type="ARBA" id="ARBA00005575"/>
    </source>
</evidence>
<organism evidence="13 14">
    <name type="scientific">Cercospora beticola</name>
    <name type="common">Sugarbeet leaf spot fungus</name>
    <dbReference type="NCBI Taxonomy" id="122368"/>
    <lineage>
        <taxon>Eukaryota</taxon>
        <taxon>Fungi</taxon>
        <taxon>Dikarya</taxon>
        <taxon>Ascomycota</taxon>
        <taxon>Pezizomycotina</taxon>
        <taxon>Dothideomycetes</taxon>
        <taxon>Dothideomycetidae</taxon>
        <taxon>Mycosphaerellales</taxon>
        <taxon>Mycosphaerellaceae</taxon>
        <taxon>Cercospora</taxon>
    </lineage>
</organism>
<evidence type="ECO:0000256" key="5">
    <source>
        <dbReference type="ARBA" id="ARBA00022777"/>
    </source>
</evidence>
<dbReference type="GO" id="GO:0005634">
    <property type="term" value="C:nucleus"/>
    <property type="evidence" value="ECO:0007669"/>
    <property type="project" value="TreeGrafter"/>
</dbReference>
<evidence type="ECO:0000259" key="12">
    <source>
        <dbReference type="PROSITE" id="PS50011"/>
    </source>
</evidence>
<dbReference type="PANTHER" id="PTHR44167:SF24">
    <property type="entry name" value="SERINE_THREONINE-PROTEIN KINASE CHK2"/>
    <property type="match status" value="1"/>
</dbReference>
<sequence>MRVPIPNMDTSPRPDTPEDSMDNEDYDDGQSTQLTQEMLDPRRLGLNHSGLHAEDVADVICILHPSTPAAYKLTQEYSRKSPHFCLQYRDLPADPPDLDEDMTFILDEEEAARQGQAPLDLAFRFSDRTKQPHLGLTFGRNPQSCDIAITRDSNRRISNTHFCIHLNETGVLMIKDLSTNGTMVDDTLLKARTNHHPHSRMLTQGSVIQVLSPSHGEIIKFIVRFPSRDPHYPAYENAMQNYLIRQAEIVRQWRISKGLPVGPPDFTPRRHTTFTALMPNNQYGMRWSGGEKYNVVGHIGKGAFASVYQLATKLDGHLYAAKELEKRRFMRNGVLDTKLDNEMRIMQSISHDSVVAYHDFKEVDDYLYIIMEYVPCGDLQQYIGRHGPVPEGMSKQMAHQVLDALDYLHKKNITHRDIKPDNILLKSTDSNNFIVKLSDFGLSKAINTSDTFLKTFCGTLLYCAPEVFPHYDSHPLPRGVKRSREPRANRKFHSYSHAVDIWSFGAVLWYTLCHKPPFEGIADATGRGMFDNIMHTPLDTSELDKHGISDAAIDLLVSMLDTDPLTRYSAEDCLRHAWFGLEEPPQRPYEIALHDIQEEDQDAVSGAQEDVASLSLDERATAAAAARGQHQEEVSLNESDLDFFDPRQSKRMKTLEHDDHEHEHDDLFDSSPDLLGSIPIANAEGQAHAQALQAAAPANRPPKLFGEISQSDMRQQALGRQRTETEQLGTSSTESQVEVPSSQSEGAIHSGAHNGSLLGTEVMVREMDIESPFLPSSFDVSQDGSAHSRPCTPLGTDNGSARHTPQDWPQQACDETPRQPVFTRRFAVPVSASCFYDPADPSTHNAEYASRVSGHDFVNEPDYYPKERIVFPSSRASNRQPSESHSAPTPSIAPEPEVRPPNNLPIAVSNPRSIEALTIPHCVTTRKGDPVGRLVSTPDSFADITVDLKQRKNTFGRDKYCTTSYEDKMDTRVGKQAFTIFLHATGIENIPEGEEHLDRLPGAYVGILTHSSNGVTINGQRLNKAERPGRQTYGKLHHGDVVEVWPRIKDQKGLAFVAEIFQGEGKNPRPAHAPAFEIEMESSYSAYSYEADYATEKPPYNQSATA</sequence>
<feature type="compositionally biased region" description="Acidic residues" evidence="10">
    <location>
        <begin position="17"/>
        <end position="28"/>
    </location>
</feature>
<dbReference type="SMART" id="SM00240">
    <property type="entry name" value="FHA"/>
    <property type="match status" value="1"/>
</dbReference>
<dbReference type="GO" id="GO:0051598">
    <property type="term" value="P:meiotic recombination checkpoint signaling"/>
    <property type="evidence" value="ECO:0007669"/>
    <property type="project" value="TreeGrafter"/>
</dbReference>
<feature type="domain" description="Protein kinase" evidence="12">
    <location>
        <begin position="293"/>
        <end position="579"/>
    </location>
</feature>
<evidence type="ECO:0000256" key="7">
    <source>
        <dbReference type="ARBA" id="ARBA00047899"/>
    </source>
</evidence>
<keyword evidence="4 9" id="KW-0547">Nucleotide-binding</keyword>
<dbReference type="Gene3D" id="1.10.510.10">
    <property type="entry name" value="Transferase(Phosphotransferase) domain 1"/>
    <property type="match status" value="1"/>
</dbReference>
<feature type="binding site" evidence="9">
    <location>
        <position position="322"/>
    </location>
    <ligand>
        <name>ATP</name>
        <dbReference type="ChEBI" id="CHEBI:30616"/>
    </ligand>
</feature>
<evidence type="ECO:0000256" key="4">
    <source>
        <dbReference type="ARBA" id="ARBA00022741"/>
    </source>
</evidence>
<comment type="similarity">
    <text evidence="1">Belongs to the protein kinase superfamily. CAMK Ser/Thr protein kinase family. CHEK2 subfamily.</text>
</comment>
<dbReference type="SMART" id="SM00220">
    <property type="entry name" value="S_TKc"/>
    <property type="match status" value="1"/>
</dbReference>
<name>A0A2G5IB44_CERBT</name>
<dbReference type="InterPro" id="IPR017441">
    <property type="entry name" value="Protein_kinase_ATP_BS"/>
</dbReference>
<dbReference type="PROSITE" id="PS00107">
    <property type="entry name" value="PROTEIN_KINASE_ATP"/>
    <property type="match status" value="1"/>
</dbReference>
<comment type="catalytic activity">
    <reaction evidence="8">
        <text>L-seryl-[protein] + ATP = O-phospho-L-seryl-[protein] + ADP + H(+)</text>
        <dbReference type="Rhea" id="RHEA:17989"/>
        <dbReference type="Rhea" id="RHEA-COMP:9863"/>
        <dbReference type="Rhea" id="RHEA-COMP:11604"/>
        <dbReference type="ChEBI" id="CHEBI:15378"/>
        <dbReference type="ChEBI" id="CHEBI:29999"/>
        <dbReference type="ChEBI" id="CHEBI:30616"/>
        <dbReference type="ChEBI" id="CHEBI:83421"/>
        <dbReference type="ChEBI" id="CHEBI:456216"/>
        <dbReference type="EC" id="2.7.11.1"/>
    </reaction>
</comment>
<dbReference type="Pfam" id="PF00498">
    <property type="entry name" value="FHA"/>
    <property type="match status" value="1"/>
</dbReference>
<dbReference type="PROSITE" id="PS50006">
    <property type="entry name" value="FHA_DOMAIN"/>
    <property type="match status" value="1"/>
</dbReference>
<evidence type="ECO:0000256" key="10">
    <source>
        <dbReference type="SAM" id="MobiDB-lite"/>
    </source>
</evidence>
<evidence type="ECO:0000256" key="2">
    <source>
        <dbReference type="ARBA" id="ARBA00012513"/>
    </source>
</evidence>
<keyword evidence="3" id="KW-0723">Serine/threonine-protein kinase</keyword>
<protein>
    <recommendedName>
        <fullName evidence="2">non-specific serine/threonine protein kinase</fullName>
        <ecNumber evidence="2">2.7.11.1</ecNumber>
    </recommendedName>
</protein>
<feature type="compositionally biased region" description="Low complexity" evidence="10">
    <location>
        <begin position="730"/>
        <end position="744"/>
    </location>
</feature>
<dbReference type="GO" id="GO:0004674">
    <property type="term" value="F:protein serine/threonine kinase activity"/>
    <property type="evidence" value="ECO:0007669"/>
    <property type="project" value="UniProtKB-KW"/>
</dbReference>
<feature type="region of interest" description="Disordered" evidence="10">
    <location>
        <begin position="780"/>
        <end position="814"/>
    </location>
</feature>
<proteinExistence type="inferred from homology"/>
<accession>A0A2G5IB44</accession>
<dbReference type="Pfam" id="PF00069">
    <property type="entry name" value="Pkinase"/>
    <property type="match status" value="1"/>
</dbReference>
<dbReference type="EMBL" id="LKMD01000100">
    <property type="protein sequence ID" value="PIB02015.1"/>
    <property type="molecule type" value="Genomic_DNA"/>
</dbReference>
<evidence type="ECO:0000313" key="13">
    <source>
        <dbReference type="EMBL" id="PIB02015.1"/>
    </source>
</evidence>
<feature type="region of interest" description="Disordered" evidence="10">
    <location>
        <begin position="874"/>
        <end position="901"/>
    </location>
</feature>
<feature type="compositionally biased region" description="Polar residues" evidence="10">
    <location>
        <begin position="795"/>
        <end position="809"/>
    </location>
</feature>
<comment type="caution">
    <text evidence="13">The sequence shown here is derived from an EMBL/GenBank/DDBJ whole genome shotgun (WGS) entry which is preliminary data.</text>
</comment>
<gene>
    <name evidence="13" type="ORF">CB0940_01014</name>
</gene>
<dbReference type="PANTHER" id="PTHR44167">
    <property type="entry name" value="OVARIAN-SPECIFIC SERINE/THREONINE-PROTEIN KINASE LOK-RELATED"/>
    <property type="match status" value="1"/>
</dbReference>
<evidence type="ECO:0000256" key="9">
    <source>
        <dbReference type="PROSITE-ProRule" id="PRU10141"/>
    </source>
</evidence>
<dbReference type="FunFam" id="3.30.200.20:FF:000470">
    <property type="entry name" value="Serine/threonine-protein kinase RAD53"/>
    <property type="match status" value="1"/>
</dbReference>
<dbReference type="Gene3D" id="2.60.200.20">
    <property type="match status" value="2"/>
</dbReference>
<dbReference type="SUPFAM" id="SSF56112">
    <property type="entry name" value="Protein kinase-like (PK-like)"/>
    <property type="match status" value="1"/>
</dbReference>
<dbReference type="GO" id="GO:0005737">
    <property type="term" value="C:cytoplasm"/>
    <property type="evidence" value="ECO:0007669"/>
    <property type="project" value="TreeGrafter"/>
</dbReference>
<keyword evidence="5 13" id="KW-0418">Kinase</keyword>
<dbReference type="InterPro" id="IPR011009">
    <property type="entry name" value="Kinase-like_dom_sf"/>
</dbReference>
<dbReference type="EC" id="2.7.11.1" evidence="2"/>